<feature type="compositionally biased region" description="Gly residues" evidence="8">
    <location>
        <begin position="740"/>
        <end position="752"/>
    </location>
</feature>
<name>A0A6L6HPJ3_9RHOB</name>
<dbReference type="GO" id="GO:0016020">
    <property type="term" value="C:membrane"/>
    <property type="evidence" value="ECO:0007669"/>
    <property type="project" value="UniProtKB-SubCell"/>
</dbReference>
<feature type="compositionally biased region" description="Acidic residues" evidence="8">
    <location>
        <begin position="660"/>
        <end position="672"/>
    </location>
</feature>
<dbReference type="PRINTS" id="PR00313">
    <property type="entry name" value="CABNDNGRPT"/>
</dbReference>
<dbReference type="EMBL" id="WMBT01000007">
    <property type="protein sequence ID" value="MTE01077.1"/>
    <property type="molecule type" value="Genomic_DNA"/>
</dbReference>
<dbReference type="AlphaFoldDB" id="A0A6L6HPJ3"/>
<keyword evidence="7" id="KW-0472">Membrane</keyword>
<dbReference type="InterPro" id="IPR003995">
    <property type="entry name" value="RTX_toxin_determinant-A"/>
</dbReference>
<dbReference type="InterPro" id="IPR018511">
    <property type="entry name" value="Hemolysin-typ_Ca-bd_CS"/>
</dbReference>
<organism evidence="9 10">
    <name type="scientific">Paracoccus lichenicola</name>
    <dbReference type="NCBI Taxonomy" id="2665644"/>
    <lineage>
        <taxon>Bacteria</taxon>
        <taxon>Pseudomonadati</taxon>
        <taxon>Pseudomonadota</taxon>
        <taxon>Alphaproteobacteria</taxon>
        <taxon>Rhodobacterales</taxon>
        <taxon>Paracoccaceae</taxon>
        <taxon>Paracoccus</taxon>
    </lineage>
</organism>
<keyword evidence="10" id="KW-1185">Reference proteome</keyword>
<feature type="compositionally biased region" description="Gly residues" evidence="8">
    <location>
        <begin position="676"/>
        <end position="689"/>
    </location>
</feature>
<evidence type="ECO:0008006" key="11">
    <source>
        <dbReference type="Google" id="ProtNLM"/>
    </source>
</evidence>
<evidence type="ECO:0000256" key="5">
    <source>
        <dbReference type="ARBA" id="ARBA00022737"/>
    </source>
</evidence>
<evidence type="ECO:0000256" key="8">
    <source>
        <dbReference type="SAM" id="MobiDB-lite"/>
    </source>
</evidence>
<dbReference type="PANTHER" id="PTHR38340">
    <property type="entry name" value="S-LAYER PROTEIN"/>
    <property type="match status" value="1"/>
</dbReference>
<dbReference type="GO" id="GO:0090729">
    <property type="term" value="F:toxin activity"/>
    <property type="evidence" value="ECO:0007669"/>
    <property type="project" value="UniProtKB-KW"/>
</dbReference>
<reference evidence="9 10" key="1">
    <citation type="submission" date="2019-11" db="EMBL/GenBank/DDBJ databases">
        <authorList>
            <person name="Lang L."/>
        </authorList>
    </citation>
    <scope>NUCLEOTIDE SEQUENCE [LARGE SCALE GENOMIC DNA]</scope>
    <source>
        <strain evidence="9 10">YIM 132242</strain>
    </source>
</reference>
<accession>A0A6L6HPJ3</accession>
<evidence type="ECO:0000256" key="1">
    <source>
        <dbReference type="ARBA" id="ARBA00004370"/>
    </source>
</evidence>
<feature type="compositionally biased region" description="Acidic residues" evidence="8">
    <location>
        <begin position="702"/>
        <end position="720"/>
    </location>
</feature>
<keyword evidence="3" id="KW-0964">Secreted</keyword>
<sequence>MSATTDIRMINLQVAAEKAMVADKAAGTYDANVASDSKYYLWQSQFQTRPVGMENSPEAYAQLLRQSLPEVTTIRIPFNAYSFNPDGSLDPMFERFLTAATAQGFDFLFVYADGDLQRLGESDGLGLDALRAGLTGQAHDRMIDGWDRMLDWLDGHPDVRDAVYAFEAVNEPAAYSRAETLGGNTGEFVRLYGDHLAALSEFLDARSDAPLMVGGWAYSAQFDVLAQTISGDGRTSVLDQIRAAVGEDLIWSVHLYPDWAAGAGQDVQGMVDLIAERFAVLEDDDIVLTETNLDPGSAMSFWMARAYEAFADAGIGIGWFAGADYGRSTFVNILNGRHVNFMHPDIFAQGMNAFLLGEPDPAHAASEAVTATLLAGNVYDDNGVRLALNGMGFAAGHDGNDTLTGIEQTIAMLYGGRGDDVLQGTAGRDHLFGQADRDTLLGGAGSDVLMGGDGDDLLNGGGGSDVLTGGRGRDRFVLEVETENTVTDLRLDQGDSLTMAGRLWTQAELLAAGTLVDHDGDGLADDLIVEQGASRSIFLNMRRPDGIVQATDLNDNVTVGYADVEGDKFTWEGAWVAGLGGNDTLTGSIASDTLDGGAGDDVLAGRTGDDVLVGGEGNDALTGEGGNDLIAGGNGNDTVTGNTDNDTVRGGLGDDIIDGGDGDDFLAGEADNDSLTGGGGNDTLSGGAGVDTIRGGYGDETIFGEDGDDYIDGNGDDDAIDGGAGNDSLIGSGGNDTLDGGTGGDVTAGGSGDDIHLVDSAGDRVSESANGGTDTVISAISHVMGAHVENLTLAADSGSIAGTGNSLANAILGNGGHNVIDGASGNDTIDGADGNDTLTGGIGNDFLLGDGGKDRLTGGAGTDSLSGGLGADTFVFLALSESTVGDGRDRITYFKHTQGDRIDLGAIDARTDLAGNDAFIFIGSAAFSGTAGQLSARAVQGGTLIAADVDGNRVSDFEFLIEDAASLNGDSFLL</sequence>
<dbReference type="PROSITE" id="PS00330">
    <property type="entry name" value="HEMOLYSIN_CALCIUM"/>
    <property type="match status" value="7"/>
</dbReference>
<evidence type="ECO:0000256" key="6">
    <source>
        <dbReference type="ARBA" id="ARBA00023026"/>
    </source>
</evidence>
<dbReference type="InterPro" id="IPR050557">
    <property type="entry name" value="RTX_toxin/Mannuronan_C5-epim"/>
</dbReference>
<dbReference type="SUPFAM" id="SSF51445">
    <property type="entry name" value="(Trans)glycosidases"/>
    <property type="match status" value="1"/>
</dbReference>
<dbReference type="Proteomes" id="UP000481417">
    <property type="component" value="Unassembled WGS sequence"/>
</dbReference>
<dbReference type="RefSeq" id="WP_154765146.1">
    <property type="nucleotide sequence ID" value="NZ_WMBT01000007.1"/>
</dbReference>
<dbReference type="InterPro" id="IPR011049">
    <property type="entry name" value="Serralysin-like_metalloprot_C"/>
</dbReference>
<dbReference type="Gene3D" id="3.20.20.80">
    <property type="entry name" value="Glycosidases"/>
    <property type="match status" value="1"/>
</dbReference>
<evidence type="ECO:0000313" key="9">
    <source>
        <dbReference type="EMBL" id="MTE01077.1"/>
    </source>
</evidence>
<feature type="region of interest" description="Disordered" evidence="8">
    <location>
        <begin position="660"/>
        <end position="753"/>
    </location>
</feature>
<dbReference type="GO" id="GO:0005509">
    <property type="term" value="F:calcium ion binding"/>
    <property type="evidence" value="ECO:0007669"/>
    <property type="project" value="InterPro"/>
</dbReference>
<evidence type="ECO:0000256" key="7">
    <source>
        <dbReference type="ARBA" id="ARBA00023136"/>
    </source>
</evidence>
<keyword evidence="4" id="KW-0800">Toxin</keyword>
<dbReference type="Gene3D" id="2.150.10.10">
    <property type="entry name" value="Serralysin-like metalloprotease, C-terminal"/>
    <property type="match status" value="4"/>
</dbReference>
<comment type="subcellular location">
    <subcellularLocation>
        <location evidence="1">Membrane</location>
    </subcellularLocation>
    <subcellularLocation>
        <location evidence="2">Secreted</location>
    </subcellularLocation>
</comment>
<evidence type="ECO:0000313" key="10">
    <source>
        <dbReference type="Proteomes" id="UP000481417"/>
    </source>
</evidence>
<dbReference type="Pfam" id="PF00353">
    <property type="entry name" value="HemolysinCabind"/>
    <property type="match status" value="6"/>
</dbReference>
<evidence type="ECO:0000256" key="3">
    <source>
        <dbReference type="ARBA" id="ARBA00022525"/>
    </source>
</evidence>
<dbReference type="InterPro" id="IPR017853">
    <property type="entry name" value="GH"/>
</dbReference>
<dbReference type="PANTHER" id="PTHR38340:SF1">
    <property type="entry name" value="S-LAYER PROTEIN"/>
    <property type="match status" value="1"/>
</dbReference>
<dbReference type="SUPFAM" id="SSF51120">
    <property type="entry name" value="beta-Roll"/>
    <property type="match status" value="5"/>
</dbReference>
<keyword evidence="6" id="KW-0843">Virulence</keyword>
<proteinExistence type="predicted"/>
<comment type="caution">
    <text evidence="9">The sequence shown here is derived from an EMBL/GenBank/DDBJ whole genome shotgun (WGS) entry which is preliminary data.</text>
</comment>
<dbReference type="GO" id="GO:0005576">
    <property type="term" value="C:extracellular region"/>
    <property type="evidence" value="ECO:0007669"/>
    <property type="project" value="UniProtKB-SubCell"/>
</dbReference>
<keyword evidence="5" id="KW-0677">Repeat</keyword>
<dbReference type="PRINTS" id="PR01488">
    <property type="entry name" value="RTXTOXINA"/>
</dbReference>
<protein>
    <recommendedName>
        <fullName evidence="11">Calcium-binding protein</fullName>
    </recommendedName>
</protein>
<gene>
    <name evidence="9" type="ORF">GIY56_12300</name>
</gene>
<evidence type="ECO:0000256" key="4">
    <source>
        <dbReference type="ARBA" id="ARBA00022656"/>
    </source>
</evidence>
<evidence type="ECO:0000256" key="2">
    <source>
        <dbReference type="ARBA" id="ARBA00004613"/>
    </source>
</evidence>
<dbReference type="InterPro" id="IPR001343">
    <property type="entry name" value="Hemolysn_Ca-bd"/>
</dbReference>